<dbReference type="AlphaFoldDB" id="I7MMM3"/>
<gene>
    <name evidence="2" type="ORF">TTHERM_00780560</name>
</gene>
<sequence>MEQLFATFYPKTRKIEPTIPRSQRYIISAQKKAQTANRSKRHQSFSANRQNTQTSSNYQGQLTYFAQNQNKMHSQTNFEDYILNKYEKQKSEQKYIHPFVQKKLQMRDINHAIESYKNFNENSSRSLQNDLDEQQNSSFFGVQPKTSKQHISREKLKIIVDQQERQNTSPKQKDQSKVINNYQSYGYQLPRYTELDEENNYSSYLSKNSAQQKENIRQQSIQNNFNNIQQNHSQHHRSENKPKSPNQKTKNTERDTSQSKNENLDDSFEDFYITLPLQQDINYQANNEYSKVCQIVKDQENKQLVIQSSPIKKQYENFEEYYDNQKNKEIKKSKQYPFFITKINILDQPNIYDVLSDKKISNQTEPRENTEIKQPNYFKGFIKHDIHYIQSKNLRAALSAASKKRQNTSQSSKRRDNSYQQITQTTDQISQPQYINTQISEKYQNEAENNQIFQKVKRFEKEFRKNTQTYYRDKIGYSDIKSGGDFNIMYENFQGQTAHNSFIKKARNFRITKSSQGQRNDSEEKLEGMNLLERLNCYNNDRANKYNLLMQNQVNMKQNLGIRNHSSQQNQKQNDSFSKASGTPLSQIQHSPSKQKNRLKTQDQSTEFNQCLTVQKYLKRVKTPNMQ</sequence>
<feature type="compositionally biased region" description="Polar residues" evidence="1">
    <location>
        <begin position="564"/>
        <end position="592"/>
    </location>
</feature>
<dbReference type="Proteomes" id="UP000009168">
    <property type="component" value="Unassembled WGS sequence"/>
</dbReference>
<evidence type="ECO:0000313" key="2">
    <source>
        <dbReference type="EMBL" id="EAS05967.3"/>
    </source>
</evidence>
<dbReference type="KEGG" id="tet:TTHERM_00780560"/>
<feature type="compositionally biased region" description="Polar residues" evidence="1">
    <location>
        <begin position="44"/>
        <end position="53"/>
    </location>
</feature>
<feature type="region of interest" description="Disordered" evidence="1">
    <location>
        <begin position="34"/>
        <end position="53"/>
    </location>
</feature>
<dbReference type="RefSeq" id="XP_001026212.3">
    <property type="nucleotide sequence ID" value="XM_001026212.3"/>
</dbReference>
<name>I7MMM3_TETTS</name>
<keyword evidence="3" id="KW-1185">Reference proteome</keyword>
<dbReference type="GeneID" id="7845026"/>
<evidence type="ECO:0000313" key="3">
    <source>
        <dbReference type="Proteomes" id="UP000009168"/>
    </source>
</evidence>
<feature type="compositionally biased region" description="Low complexity" evidence="1">
    <location>
        <begin position="420"/>
        <end position="429"/>
    </location>
</feature>
<evidence type="ECO:0000256" key="1">
    <source>
        <dbReference type="SAM" id="MobiDB-lite"/>
    </source>
</evidence>
<feature type="region of interest" description="Disordered" evidence="1">
    <location>
        <begin position="564"/>
        <end position="605"/>
    </location>
</feature>
<feature type="region of interest" description="Disordered" evidence="1">
    <location>
        <begin position="399"/>
        <end position="429"/>
    </location>
</feature>
<feature type="region of interest" description="Disordered" evidence="1">
    <location>
        <begin position="230"/>
        <end position="265"/>
    </location>
</feature>
<protein>
    <submittedName>
        <fullName evidence="2">Uncharacterized protein</fullName>
    </submittedName>
</protein>
<organism evidence="2 3">
    <name type="scientific">Tetrahymena thermophila (strain SB210)</name>
    <dbReference type="NCBI Taxonomy" id="312017"/>
    <lineage>
        <taxon>Eukaryota</taxon>
        <taxon>Sar</taxon>
        <taxon>Alveolata</taxon>
        <taxon>Ciliophora</taxon>
        <taxon>Intramacronucleata</taxon>
        <taxon>Oligohymenophorea</taxon>
        <taxon>Hymenostomatida</taxon>
        <taxon>Tetrahymenina</taxon>
        <taxon>Tetrahymenidae</taxon>
        <taxon>Tetrahymena</taxon>
    </lineage>
</organism>
<dbReference type="InParanoid" id="I7MMM3"/>
<proteinExistence type="predicted"/>
<dbReference type="EMBL" id="GG662313">
    <property type="protein sequence ID" value="EAS05967.3"/>
    <property type="molecule type" value="Genomic_DNA"/>
</dbReference>
<accession>I7MMM3</accession>
<reference evidence="3" key="1">
    <citation type="journal article" date="2006" name="PLoS Biol.">
        <title>Macronuclear genome sequence of the ciliate Tetrahymena thermophila, a model eukaryote.</title>
        <authorList>
            <person name="Eisen J.A."/>
            <person name="Coyne R.S."/>
            <person name="Wu M."/>
            <person name="Wu D."/>
            <person name="Thiagarajan M."/>
            <person name="Wortman J.R."/>
            <person name="Badger J.H."/>
            <person name="Ren Q."/>
            <person name="Amedeo P."/>
            <person name="Jones K.M."/>
            <person name="Tallon L.J."/>
            <person name="Delcher A.L."/>
            <person name="Salzberg S.L."/>
            <person name="Silva J.C."/>
            <person name="Haas B.J."/>
            <person name="Majoros W.H."/>
            <person name="Farzad M."/>
            <person name="Carlton J.M."/>
            <person name="Smith R.K. Jr."/>
            <person name="Garg J."/>
            <person name="Pearlman R.E."/>
            <person name="Karrer K.M."/>
            <person name="Sun L."/>
            <person name="Manning G."/>
            <person name="Elde N.C."/>
            <person name="Turkewitz A.P."/>
            <person name="Asai D.J."/>
            <person name="Wilkes D.E."/>
            <person name="Wang Y."/>
            <person name="Cai H."/>
            <person name="Collins K."/>
            <person name="Stewart B.A."/>
            <person name="Lee S.R."/>
            <person name="Wilamowska K."/>
            <person name="Weinberg Z."/>
            <person name="Ruzzo W.L."/>
            <person name="Wloga D."/>
            <person name="Gaertig J."/>
            <person name="Frankel J."/>
            <person name="Tsao C.-C."/>
            <person name="Gorovsky M.A."/>
            <person name="Keeling P.J."/>
            <person name="Waller R.F."/>
            <person name="Patron N.J."/>
            <person name="Cherry J.M."/>
            <person name="Stover N.A."/>
            <person name="Krieger C.J."/>
            <person name="del Toro C."/>
            <person name="Ryder H.F."/>
            <person name="Williamson S.C."/>
            <person name="Barbeau R.A."/>
            <person name="Hamilton E.P."/>
            <person name="Orias E."/>
        </authorList>
    </citation>
    <scope>NUCLEOTIDE SEQUENCE [LARGE SCALE GENOMIC DNA]</scope>
    <source>
        <strain evidence="3">SB210</strain>
    </source>
</reference>